<dbReference type="EMBL" id="CM056812">
    <property type="protein sequence ID" value="KAJ8617671.1"/>
    <property type="molecule type" value="Genomic_DNA"/>
</dbReference>
<proteinExistence type="predicted"/>
<protein>
    <submittedName>
        <fullName evidence="1">Uncharacterized protein</fullName>
    </submittedName>
</protein>
<evidence type="ECO:0000313" key="1">
    <source>
        <dbReference type="EMBL" id="KAJ8617671.1"/>
    </source>
</evidence>
<sequence>MAAALNRFISRASDKCKPFFQLLHKGSKFQWTPECDQALQQLKCYLSSPPLLLTPTHGEALYLYLAVSDHAVSSVLIREEDGQQRPIYYTSKILLDAETRYLQLEKLALALVSVSRKLSHYFQTFTIVVVTKHPLKALFRKADFSGRISKWAVELGQYDIKYQPRTAIKAQVLADFIVKFTSQSSAPTLLDTELGGHEDTGATTETEHQQSWKIFVDGSSMSNRVGAGIVLQSPEGLVIEQALTFGFKASNNEAEYEALIAGLNSAKILEARHIVVFSDSKLVTN</sequence>
<organism evidence="1 2">
    <name type="scientific">Persea americana</name>
    <name type="common">Avocado</name>
    <dbReference type="NCBI Taxonomy" id="3435"/>
    <lineage>
        <taxon>Eukaryota</taxon>
        <taxon>Viridiplantae</taxon>
        <taxon>Streptophyta</taxon>
        <taxon>Embryophyta</taxon>
        <taxon>Tracheophyta</taxon>
        <taxon>Spermatophyta</taxon>
        <taxon>Magnoliopsida</taxon>
        <taxon>Magnoliidae</taxon>
        <taxon>Laurales</taxon>
        <taxon>Lauraceae</taxon>
        <taxon>Persea</taxon>
    </lineage>
</organism>
<evidence type="ECO:0000313" key="2">
    <source>
        <dbReference type="Proteomes" id="UP001234297"/>
    </source>
</evidence>
<gene>
    <name evidence="1" type="ORF">MRB53_013857</name>
</gene>
<reference evidence="1 2" key="1">
    <citation type="journal article" date="2022" name="Hortic Res">
        <title>A haplotype resolved chromosomal level avocado genome allows analysis of novel avocado genes.</title>
        <authorList>
            <person name="Nath O."/>
            <person name="Fletcher S.J."/>
            <person name="Hayward A."/>
            <person name="Shaw L.M."/>
            <person name="Masouleh A.K."/>
            <person name="Furtado A."/>
            <person name="Henry R.J."/>
            <person name="Mitter N."/>
        </authorList>
    </citation>
    <scope>NUCLEOTIDE SEQUENCE [LARGE SCALE GENOMIC DNA]</scope>
    <source>
        <strain evidence="2">cv. Hass</strain>
    </source>
</reference>
<dbReference type="Proteomes" id="UP001234297">
    <property type="component" value="Chromosome 4"/>
</dbReference>
<name>A0ACC2K9A1_PERAE</name>
<accession>A0ACC2K9A1</accession>
<comment type="caution">
    <text evidence="1">The sequence shown here is derived from an EMBL/GenBank/DDBJ whole genome shotgun (WGS) entry which is preliminary data.</text>
</comment>
<keyword evidence="2" id="KW-1185">Reference proteome</keyword>